<feature type="domain" description="Mannosyl-glycoprotein endo-beta-N-acetylglucosamidase-like" evidence="1">
    <location>
        <begin position="70"/>
        <end position="195"/>
    </location>
</feature>
<dbReference type="AlphaFoldDB" id="A0A1T4JQS9"/>
<organism evidence="2 3">
    <name type="scientific">Treponema porcinum</name>
    <dbReference type="NCBI Taxonomy" id="261392"/>
    <lineage>
        <taxon>Bacteria</taxon>
        <taxon>Pseudomonadati</taxon>
        <taxon>Spirochaetota</taxon>
        <taxon>Spirochaetia</taxon>
        <taxon>Spirochaetales</taxon>
        <taxon>Treponemataceae</taxon>
        <taxon>Treponema</taxon>
    </lineage>
</organism>
<reference evidence="2 3" key="1">
    <citation type="submission" date="2017-02" db="EMBL/GenBank/DDBJ databases">
        <authorList>
            <person name="Peterson S.W."/>
        </authorList>
    </citation>
    <scope>NUCLEOTIDE SEQUENCE [LARGE SCALE GENOMIC DNA]</scope>
    <source>
        <strain evidence="2 3">ATCC BAA-908</strain>
    </source>
</reference>
<dbReference type="GO" id="GO:0004040">
    <property type="term" value="F:amidase activity"/>
    <property type="evidence" value="ECO:0007669"/>
    <property type="project" value="InterPro"/>
</dbReference>
<sequence length="197" mass="22288">MTNMKKISYLYLILTLPLVLFSCQTMQQRGTSVSREITGTPVLSEQQLTQYFMFKNPSADKKQVQRLARLYIQEGAYEGINSDVAFAQMCLETGYLTFGNLVVPEMHNYCGLGAIDAAHPGEWFATEQIGVRAHIQHLHAYATTEDVRLNGTLVDNRYKWVRPRGKAPTIFELAGTWAADPLYGEKLDAILEKMQTF</sequence>
<evidence type="ECO:0000259" key="1">
    <source>
        <dbReference type="Pfam" id="PF01832"/>
    </source>
</evidence>
<dbReference type="Pfam" id="PF01832">
    <property type="entry name" value="Glucosaminidase"/>
    <property type="match status" value="1"/>
</dbReference>
<proteinExistence type="predicted"/>
<name>A0A1T4JQS9_TREPO</name>
<dbReference type="PROSITE" id="PS51257">
    <property type="entry name" value="PROKAR_LIPOPROTEIN"/>
    <property type="match status" value="1"/>
</dbReference>
<dbReference type="EMBL" id="FUWG01000004">
    <property type="protein sequence ID" value="SJZ32526.1"/>
    <property type="molecule type" value="Genomic_DNA"/>
</dbReference>
<evidence type="ECO:0000313" key="2">
    <source>
        <dbReference type="EMBL" id="SJZ32526.1"/>
    </source>
</evidence>
<dbReference type="STRING" id="261392.SAMN02745149_00734"/>
<dbReference type="InterPro" id="IPR002901">
    <property type="entry name" value="MGlyc_endo_b_GlcNAc-like_dom"/>
</dbReference>
<dbReference type="Gene3D" id="1.10.530.10">
    <property type="match status" value="1"/>
</dbReference>
<dbReference type="Proteomes" id="UP000190423">
    <property type="component" value="Unassembled WGS sequence"/>
</dbReference>
<evidence type="ECO:0000313" key="3">
    <source>
        <dbReference type="Proteomes" id="UP000190423"/>
    </source>
</evidence>
<keyword evidence="3" id="KW-1185">Reference proteome</keyword>
<accession>A0A1T4JQS9</accession>
<protein>
    <submittedName>
        <fullName evidence="2">Mannosyl-glycoprotein endo-beta-N-acetylglucosaminidase</fullName>
    </submittedName>
</protein>
<gene>
    <name evidence="2" type="ORF">SAMN02745149_00734</name>
</gene>